<reference evidence="3" key="1">
    <citation type="submission" date="2013-06" db="EMBL/GenBank/DDBJ databases">
        <authorList>
            <person name="Zhao Q."/>
        </authorList>
    </citation>
    <scope>NUCLEOTIDE SEQUENCE</scope>
    <source>
        <strain evidence="3">cv. W1943</strain>
    </source>
</reference>
<dbReference type="Gramene" id="ORUFI03G07540.1">
    <property type="protein sequence ID" value="ORUFI03G07540.1"/>
    <property type="gene ID" value="ORUFI03G07540"/>
</dbReference>
<protein>
    <submittedName>
        <fullName evidence="2">Uncharacterized protein</fullName>
    </submittedName>
</protein>
<organism evidence="2 3">
    <name type="scientific">Oryza rufipogon</name>
    <name type="common">Brownbeard rice</name>
    <name type="synonym">Asian wild rice</name>
    <dbReference type="NCBI Taxonomy" id="4529"/>
    <lineage>
        <taxon>Eukaryota</taxon>
        <taxon>Viridiplantae</taxon>
        <taxon>Streptophyta</taxon>
        <taxon>Embryophyta</taxon>
        <taxon>Tracheophyta</taxon>
        <taxon>Spermatophyta</taxon>
        <taxon>Magnoliopsida</taxon>
        <taxon>Liliopsida</taxon>
        <taxon>Poales</taxon>
        <taxon>Poaceae</taxon>
        <taxon>BOP clade</taxon>
        <taxon>Oryzoideae</taxon>
        <taxon>Oryzeae</taxon>
        <taxon>Oryzinae</taxon>
        <taxon>Oryza</taxon>
    </lineage>
</organism>
<evidence type="ECO:0000313" key="2">
    <source>
        <dbReference type="EnsemblPlants" id="ORUFI03G07540.1"/>
    </source>
</evidence>
<evidence type="ECO:0000313" key="3">
    <source>
        <dbReference type="Proteomes" id="UP000008022"/>
    </source>
</evidence>
<dbReference type="HOGENOM" id="CLU_2100803_0_0_1"/>
<evidence type="ECO:0000256" key="1">
    <source>
        <dbReference type="SAM" id="MobiDB-lite"/>
    </source>
</evidence>
<dbReference type="AlphaFoldDB" id="A0A0E0NR74"/>
<keyword evidence="3" id="KW-1185">Reference proteome</keyword>
<feature type="region of interest" description="Disordered" evidence="1">
    <location>
        <begin position="1"/>
        <end position="44"/>
    </location>
</feature>
<feature type="compositionally biased region" description="Basic and acidic residues" evidence="1">
    <location>
        <begin position="17"/>
        <end position="28"/>
    </location>
</feature>
<dbReference type="Proteomes" id="UP000008022">
    <property type="component" value="Unassembled WGS sequence"/>
</dbReference>
<name>A0A0E0NR74_ORYRU</name>
<reference evidence="2" key="2">
    <citation type="submission" date="2015-06" db="UniProtKB">
        <authorList>
            <consortium name="EnsemblPlants"/>
        </authorList>
    </citation>
    <scope>IDENTIFICATION</scope>
</reference>
<dbReference type="OMA" id="RWASPKT"/>
<sequence length="122" mass="12315">MGRWASPKTRGVGGKPYRNDSSHKDATRIKAGIPSDDEGDVDREDVPFSEKEEAAMNRIHARAMAKKAAASAAIAPAPAVVPAAIAPVPADVPAAIAPVPADVPAAIAPVPTDAPDAIAPGP</sequence>
<accession>A0A0E0NR74</accession>
<dbReference type="EnsemblPlants" id="ORUFI03G07540.1">
    <property type="protein sequence ID" value="ORUFI03G07540.1"/>
    <property type="gene ID" value="ORUFI03G07540"/>
</dbReference>
<proteinExistence type="predicted"/>
<dbReference type="STRING" id="4529.A0A0E0NR74"/>